<feature type="compositionally biased region" description="Low complexity" evidence="1">
    <location>
        <begin position="267"/>
        <end position="278"/>
    </location>
</feature>
<organism evidence="2 3">
    <name type="scientific">Protopolystoma xenopodis</name>
    <dbReference type="NCBI Taxonomy" id="117903"/>
    <lineage>
        <taxon>Eukaryota</taxon>
        <taxon>Metazoa</taxon>
        <taxon>Spiralia</taxon>
        <taxon>Lophotrochozoa</taxon>
        <taxon>Platyhelminthes</taxon>
        <taxon>Monogenea</taxon>
        <taxon>Polyopisthocotylea</taxon>
        <taxon>Polystomatidea</taxon>
        <taxon>Polystomatidae</taxon>
        <taxon>Protopolystoma</taxon>
    </lineage>
</organism>
<proteinExistence type="predicted"/>
<evidence type="ECO:0000313" key="3">
    <source>
        <dbReference type="Proteomes" id="UP000784294"/>
    </source>
</evidence>
<feature type="region of interest" description="Disordered" evidence="1">
    <location>
        <begin position="72"/>
        <end position="92"/>
    </location>
</feature>
<gene>
    <name evidence="2" type="ORF">PXEA_LOCUS8734</name>
</gene>
<sequence>MLKHTIPAERHLSRHDDQLLRLPDDAHDGLLSVPVGLAGGSKPWRVEEASSSRAGHASPLLAQQVSLMVPAGGHTDRRQSSPIIPEASSESTCIRDEPTCHVKTDANADGDGDGESVPVSVREPAKLTAVPVTRFLAFRRASHFFTGRGHRDRSAPESESRTDLASSTRRSHSIWESSTKTSRARRKSNFSENCVAVQTEQPIGEDVGQMLASAATASADVKKSTRVSSRAKRRPSCRNTLGPSEVKGLRSQHEPKEALKDGRRRTTATATATATATSSDDDDEVDALDDFAHFGRLVAEEARQKAMAKVGRVSQESGGSASLKATFASAGLHGLGATTASLLIAPRLLRISSIALGSASRKPCPSDPSPDSDETGRPPLRQRAGSSLLTAFAGRTPAKRKTSII</sequence>
<accession>A0A3S5B7I4</accession>
<feature type="region of interest" description="Disordered" evidence="1">
    <location>
        <begin position="217"/>
        <end position="284"/>
    </location>
</feature>
<keyword evidence="3" id="KW-1185">Reference proteome</keyword>
<feature type="compositionally biased region" description="Basic and acidic residues" evidence="1">
    <location>
        <begin position="152"/>
        <end position="162"/>
    </location>
</feature>
<feature type="compositionally biased region" description="Basic and acidic residues" evidence="1">
    <location>
        <begin position="247"/>
        <end position="261"/>
    </location>
</feature>
<evidence type="ECO:0000313" key="2">
    <source>
        <dbReference type="EMBL" id="VEL15294.1"/>
    </source>
</evidence>
<protein>
    <submittedName>
        <fullName evidence="2">Uncharacterized protein</fullName>
    </submittedName>
</protein>
<feature type="compositionally biased region" description="Low complexity" evidence="1">
    <location>
        <begin position="80"/>
        <end position="91"/>
    </location>
</feature>
<evidence type="ECO:0000256" key="1">
    <source>
        <dbReference type="SAM" id="MobiDB-lite"/>
    </source>
</evidence>
<comment type="caution">
    <text evidence="2">The sequence shown here is derived from an EMBL/GenBank/DDBJ whole genome shotgun (WGS) entry which is preliminary data.</text>
</comment>
<name>A0A3S5B7I4_9PLAT</name>
<reference evidence="2" key="1">
    <citation type="submission" date="2018-11" db="EMBL/GenBank/DDBJ databases">
        <authorList>
            <consortium name="Pathogen Informatics"/>
        </authorList>
    </citation>
    <scope>NUCLEOTIDE SEQUENCE</scope>
</reference>
<dbReference type="AlphaFoldDB" id="A0A3S5B7I4"/>
<feature type="region of interest" description="Disordered" evidence="1">
    <location>
        <begin position="147"/>
        <end position="190"/>
    </location>
</feature>
<feature type="region of interest" description="Disordered" evidence="1">
    <location>
        <begin position="358"/>
        <end position="405"/>
    </location>
</feature>
<dbReference type="Proteomes" id="UP000784294">
    <property type="component" value="Unassembled WGS sequence"/>
</dbReference>
<dbReference type="EMBL" id="CAAALY010024105">
    <property type="protein sequence ID" value="VEL15294.1"/>
    <property type="molecule type" value="Genomic_DNA"/>
</dbReference>